<dbReference type="EMBL" id="JAKLTQ010000014">
    <property type="protein sequence ID" value="MCG2623492.1"/>
    <property type="molecule type" value="Genomic_DNA"/>
</dbReference>
<keyword evidence="3" id="KW-0255">Endonuclease</keyword>
<protein>
    <submittedName>
        <fullName evidence="3">HNH endonuclease</fullName>
    </submittedName>
</protein>
<dbReference type="Pfam" id="PF02720">
    <property type="entry name" value="DUF222"/>
    <property type="match status" value="1"/>
</dbReference>
<comment type="caution">
    <text evidence="3">The sequence shown here is derived from an EMBL/GenBank/DDBJ whole genome shotgun (WGS) entry which is preliminary data.</text>
</comment>
<proteinExistence type="predicted"/>
<dbReference type="GO" id="GO:0004519">
    <property type="term" value="F:endonuclease activity"/>
    <property type="evidence" value="ECO:0007669"/>
    <property type="project" value="UniProtKB-KW"/>
</dbReference>
<accession>A0ABS9L9X9</accession>
<dbReference type="Proteomes" id="UP001165368">
    <property type="component" value="Unassembled WGS sequence"/>
</dbReference>
<evidence type="ECO:0000256" key="1">
    <source>
        <dbReference type="SAM" id="MobiDB-lite"/>
    </source>
</evidence>
<keyword evidence="4" id="KW-1185">Reference proteome</keyword>
<organism evidence="3 4">
    <name type="scientific">Arthrobacter hankyongi</name>
    <dbReference type="NCBI Taxonomy" id="2904801"/>
    <lineage>
        <taxon>Bacteria</taxon>
        <taxon>Bacillati</taxon>
        <taxon>Actinomycetota</taxon>
        <taxon>Actinomycetes</taxon>
        <taxon>Micrococcales</taxon>
        <taxon>Micrococcaceae</taxon>
        <taxon>Arthrobacter</taxon>
    </lineage>
</organism>
<evidence type="ECO:0000313" key="4">
    <source>
        <dbReference type="Proteomes" id="UP001165368"/>
    </source>
</evidence>
<feature type="domain" description="HNH nuclease" evidence="2">
    <location>
        <begin position="404"/>
        <end position="456"/>
    </location>
</feature>
<dbReference type="CDD" id="cd00085">
    <property type="entry name" value="HNHc"/>
    <property type="match status" value="1"/>
</dbReference>
<dbReference type="InterPro" id="IPR003615">
    <property type="entry name" value="HNH_nuc"/>
</dbReference>
<keyword evidence="3" id="KW-0540">Nuclease</keyword>
<evidence type="ECO:0000259" key="2">
    <source>
        <dbReference type="SMART" id="SM00507"/>
    </source>
</evidence>
<dbReference type="RefSeq" id="WP_237822830.1">
    <property type="nucleotide sequence ID" value="NZ_JAKLTQ010000014.1"/>
</dbReference>
<sequence length="545" mass="59327">MSTIPDYDADGIPVDPDRDWLAEVRAVWDDRDTALPNGEDPDDCDVPGPDEDVFWGGDPVFPGPDDGDSCPGPEAAWLGTLASPAPEQLSYNEAAARLKQAGRSAARLEALICRLASRLHAQAVAERPEGWPARLRPEGLHPGTGFGECAVVEEIACALRIPRQSAAARLDLSLKLTGGFTGTQAALERGDTTLALADVIIGQAGSIPPEAWKDFEQCLLPAATMDDMNRPKLADRARRLRERRHPESATVRRAKAVGGRRVELHPDQDGMAWLKAYLPVEDAVAAFNRIRSTAASLQGPDEPRTLTQLCADVAADLLLTGTTDGPRMGRPGPRIAAHVNLTVPMLTLIGQGGEPAELEGYGPVAPDVARRLCADAPSFTRFLTDPVRPEVLAMDRTRYRPTRAQRRFLRQRDRTCRAAGCNRAAIHCEADHTCPWSQGGRTDVDRMCCFCKLHHALKTAGYCSAEQPSPGTIVWTTAGGQRYSGGPEPPVVTQPDELATILERHQIEDLNRLLKTHWDKLHPLRPPDAHVTHNGYPTDLTPPPF</sequence>
<feature type="compositionally biased region" description="Acidic residues" evidence="1">
    <location>
        <begin position="39"/>
        <end position="51"/>
    </location>
</feature>
<feature type="region of interest" description="Disordered" evidence="1">
    <location>
        <begin position="31"/>
        <end position="51"/>
    </location>
</feature>
<keyword evidence="3" id="KW-0378">Hydrolase</keyword>
<name>A0ABS9L9X9_9MICC</name>
<reference evidence="3" key="1">
    <citation type="submission" date="2022-01" db="EMBL/GenBank/DDBJ databases">
        <authorList>
            <person name="Jo J.-H."/>
            <person name="Im W.-T."/>
        </authorList>
    </citation>
    <scope>NUCLEOTIDE SEQUENCE</scope>
    <source>
        <strain evidence="3">I2-34</strain>
    </source>
</reference>
<dbReference type="InterPro" id="IPR003870">
    <property type="entry name" value="DUF222"/>
</dbReference>
<dbReference type="SMART" id="SM00507">
    <property type="entry name" value="HNHc"/>
    <property type="match status" value="1"/>
</dbReference>
<gene>
    <name evidence="3" type="ORF">LVY72_16465</name>
</gene>
<evidence type="ECO:0000313" key="3">
    <source>
        <dbReference type="EMBL" id="MCG2623492.1"/>
    </source>
</evidence>